<sequence length="518" mass="57316">MSAVIPPDVEITDQARTPVEDPTLGITVTVENGATPPPHRLVTIGDSLTHGMRSGAVYQTELSAPAIVAYELGWLDQFRFPTYGGPGGLPLNIELFLRELQDRYGDKVDWWELPLALFTARQWMDGGEDYWERGPGSAVPTTTSIPHNLAMYGWDLRDALSQTAGRMLSRLRSPSDALINQRIENDSERAALRIYPTQPVSGRDRTVFDLAAELGKDGDRHGIETLVVFLGANNALGAVTDLKVVWSGDGYRDLDRKGEYTVWRPTHFVEELAEVALRVRGIRAQHVIWCTVPHVTIAPICRGTGGKIEPGSRYFPYYTRPWISDRDFDPGRDPHITADEARAVDSAIDQYNDAITDVVRDARNGGEDWYLLDLAGVLDRAASRRYMDDVTARPDWWRPYPMPAPLATLNPPYTSEFLTADGNGGRATGGLFSLDGVHPTATGAGILAQEIVQVMRRAGVQFRTPNGAPRSEPVGVDFTRLLRRDTLVTRPPQNINSALSVFGWADETLDLIRTAVPF</sequence>
<evidence type="ECO:0000313" key="1">
    <source>
        <dbReference type="EMBL" id="SNY69586.1"/>
    </source>
</evidence>
<reference evidence="1 2" key="1">
    <citation type="submission" date="2017-09" db="EMBL/GenBank/DDBJ databases">
        <authorList>
            <person name="Ehlers B."/>
            <person name="Leendertz F.H."/>
        </authorList>
    </citation>
    <scope>NUCLEOTIDE SEQUENCE [LARGE SCALE GENOMIC DNA]</scope>
    <source>
        <strain evidence="1 2">CGMCC 4.6857</strain>
    </source>
</reference>
<gene>
    <name evidence="1" type="ORF">SAMN05421748_13580</name>
</gene>
<name>A0A285KDT1_9ACTN</name>
<accession>A0A285KDT1</accession>
<dbReference type="Proteomes" id="UP000219612">
    <property type="component" value="Unassembled WGS sequence"/>
</dbReference>
<evidence type="ECO:0008006" key="3">
    <source>
        <dbReference type="Google" id="ProtNLM"/>
    </source>
</evidence>
<dbReference type="EMBL" id="OBDY01000035">
    <property type="protein sequence ID" value="SNY69586.1"/>
    <property type="molecule type" value="Genomic_DNA"/>
</dbReference>
<dbReference type="InterPro" id="IPR036514">
    <property type="entry name" value="SGNH_hydro_sf"/>
</dbReference>
<proteinExistence type="predicted"/>
<dbReference type="SUPFAM" id="SSF52266">
    <property type="entry name" value="SGNH hydrolase"/>
    <property type="match status" value="1"/>
</dbReference>
<keyword evidence="2" id="KW-1185">Reference proteome</keyword>
<dbReference type="OrthoDB" id="9764164at2"/>
<protein>
    <recommendedName>
        <fullName evidence="3">GDSL-like Lipase/Acylhydrolase family protein</fullName>
    </recommendedName>
</protein>
<dbReference type="Gene3D" id="3.40.50.1110">
    <property type="entry name" value="SGNH hydrolase"/>
    <property type="match status" value="1"/>
</dbReference>
<dbReference type="RefSeq" id="WP_097328239.1">
    <property type="nucleotide sequence ID" value="NZ_OBDY01000035.1"/>
</dbReference>
<organism evidence="1 2">
    <name type="scientific">Paractinoplanes atraurantiacus</name>
    <dbReference type="NCBI Taxonomy" id="1036182"/>
    <lineage>
        <taxon>Bacteria</taxon>
        <taxon>Bacillati</taxon>
        <taxon>Actinomycetota</taxon>
        <taxon>Actinomycetes</taxon>
        <taxon>Micromonosporales</taxon>
        <taxon>Micromonosporaceae</taxon>
        <taxon>Paractinoplanes</taxon>
    </lineage>
</organism>
<dbReference type="AlphaFoldDB" id="A0A285KDT1"/>
<evidence type="ECO:0000313" key="2">
    <source>
        <dbReference type="Proteomes" id="UP000219612"/>
    </source>
</evidence>